<keyword evidence="7" id="KW-1185">Reference proteome</keyword>
<dbReference type="EMBL" id="VLNT01000001">
    <property type="protein sequence ID" value="TSD68465.1"/>
    <property type="molecule type" value="Genomic_DNA"/>
</dbReference>
<organism evidence="6 7">
    <name type="scientific">Aeromicrobium piscarium</name>
    <dbReference type="NCBI Taxonomy" id="2590901"/>
    <lineage>
        <taxon>Bacteria</taxon>
        <taxon>Bacillati</taxon>
        <taxon>Actinomycetota</taxon>
        <taxon>Actinomycetes</taxon>
        <taxon>Propionibacteriales</taxon>
        <taxon>Nocardioidaceae</taxon>
        <taxon>Aeromicrobium</taxon>
    </lineage>
</organism>
<dbReference type="PANTHER" id="PTHR36173:SF2">
    <property type="entry name" value="RIBONUCLEASE VAPC16"/>
    <property type="match status" value="1"/>
</dbReference>
<evidence type="ECO:0000313" key="7">
    <source>
        <dbReference type="Proteomes" id="UP000316988"/>
    </source>
</evidence>
<dbReference type="Pfam" id="PF01850">
    <property type="entry name" value="PIN"/>
    <property type="match status" value="1"/>
</dbReference>
<evidence type="ECO:0000256" key="4">
    <source>
        <dbReference type="ARBA" id="ARBA00022842"/>
    </source>
</evidence>
<keyword evidence="1" id="KW-0540">Nuclease</keyword>
<comment type="caution">
    <text evidence="6">The sequence shown here is derived from an EMBL/GenBank/DDBJ whole genome shotgun (WGS) entry which is preliminary data.</text>
</comment>
<dbReference type="AlphaFoldDB" id="A0A554SQ23"/>
<feature type="domain" description="PIN" evidence="5">
    <location>
        <begin position="16"/>
        <end position="132"/>
    </location>
</feature>
<dbReference type="SUPFAM" id="SSF88723">
    <property type="entry name" value="PIN domain-like"/>
    <property type="match status" value="1"/>
</dbReference>
<dbReference type="GO" id="GO:0004518">
    <property type="term" value="F:nuclease activity"/>
    <property type="evidence" value="ECO:0007669"/>
    <property type="project" value="UniProtKB-KW"/>
</dbReference>
<evidence type="ECO:0000256" key="2">
    <source>
        <dbReference type="ARBA" id="ARBA00022723"/>
    </source>
</evidence>
<sequence>MPRSVPCSTRISGSMILLDTHVLLWVLRGEDRLGSNAAQSIATRHPAHYSSVSVMEMTIKAMQGRLEIPGGVCVVLDDVGLRQLPWVGEHAEAMGEFPELAGHDPFDRALVAQAAAEQLTFLTADRRLLALDRPWILDATR</sequence>
<reference evidence="6 7" key="1">
    <citation type="submission" date="2019-07" db="EMBL/GenBank/DDBJ databases">
        <authorList>
            <person name="Zhao L.H."/>
        </authorList>
    </citation>
    <scope>NUCLEOTIDE SEQUENCE [LARGE SCALE GENOMIC DNA]</scope>
    <source>
        <strain evidence="6 7">Co35</strain>
    </source>
</reference>
<name>A0A554SQ23_9ACTN</name>
<dbReference type="Proteomes" id="UP000316988">
    <property type="component" value="Unassembled WGS sequence"/>
</dbReference>
<evidence type="ECO:0000313" key="6">
    <source>
        <dbReference type="EMBL" id="TSD68465.1"/>
    </source>
</evidence>
<dbReference type="Gene3D" id="3.40.50.1010">
    <property type="entry name" value="5'-nuclease"/>
    <property type="match status" value="1"/>
</dbReference>
<protein>
    <submittedName>
        <fullName evidence="6">Type II toxin-antitoxin system VapC family toxin</fullName>
    </submittedName>
</protein>
<keyword evidence="4" id="KW-0460">Magnesium</keyword>
<keyword evidence="2" id="KW-0479">Metal-binding</keyword>
<gene>
    <name evidence="6" type="ORF">FNM00_02425</name>
</gene>
<dbReference type="OrthoDB" id="9798990at2"/>
<dbReference type="CDD" id="cd09872">
    <property type="entry name" value="PIN_Sll0205-like"/>
    <property type="match status" value="1"/>
</dbReference>
<evidence type="ECO:0000256" key="3">
    <source>
        <dbReference type="ARBA" id="ARBA00022801"/>
    </source>
</evidence>
<evidence type="ECO:0000259" key="5">
    <source>
        <dbReference type="Pfam" id="PF01850"/>
    </source>
</evidence>
<dbReference type="InterPro" id="IPR029060">
    <property type="entry name" value="PIN-like_dom_sf"/>
</dbReference>
<dbReference type="InterPro" id="IPR002716">
    <property type="entry name" value="PIN_dom"/>
</dbReference>
<dbReference type="GO" id="GO:0016787">
    <property type="term" value="F:hydrolase activity"/>
    <property type="evidence" value="ECO:0007669"/>
    <property type="project" value="UniProtKB-KW"/>
</dbReference>
<dbReference type="InterPro" id="IPR041705">
    <property type="entry name" value="PIN_Sll0205"/>
</dbReference>
<proteinExistence type="predicted"/>
<dbReference type="PANTHER" id="PTHR36173">
    <property type="entry name" value="RIBONUCLEASE VAPC16-RELATED"/>
    <property type="match status" value="1"/>
</dbReference>
<dbReference type="GO" id="GO:0046872">
    <property type="term" value="F:metal ion binding"/>
    <property type="evidence" value="ECO:0007669"/>
    <property type="project" value="UniProtKB-KW"/>
</dbReference>
<evidence type="ECO:0000256" key="1">
    <source>
        <dbReference type="ARBA" id="ARBA00022722"/>
    </source>
</evidence>
<accession>A0A554SQ23</accession>
<dbReference type="InterPro" id="IPR052919">
    <property type="entry name" value="TA_system_RNase"/>
</dbReference>
<keyword evidence="3" id="KW-0378">Hydrolase</keyword>